<evidence type="ECO:0000256" key="1">
    <source>
        <dbReference type="ARBA" id="ARBA00004752"/>
    </source>
</evidence>
<evidence type="ECO:0000256" key="5">
    <source>
        <dbReference type="ARBA" id="ARBA00023316"/>
    </source>
</evidence>
<dbReference type="Proteomes" id="UP001610861">
    <property type="component" value="Unassembled WGS sequence"/>
</dbReference>
<proteinExistence type="predicted"/>
<organism evidence="9 10">
    <name type="scientific">Microbacterium alkaliflavum</name>
    <dbReference type="NCBI Taxonomy" id="3248839"/>
    <lineage>
        <taxon>Bacteria</taxon>
        <taxon>Bacillati</taxon>
        <taxon>Actinomycetota</taxon>
        <taxon>Actinomycetes</taxon>
        <taxon>Micrococcales</taxon>
        <taxon>Microbacteriaceae</taxon>
        <taxon>Microbacterium</taxon>
    </lineage>
</organism>
<comment type="pathway">
    <text evidence="1">Cell wall biogenesis; peptidoglycan biosynthesis.</text>
</comment>
<keyword evidence="5" id="KW-0961">Cell wall biogenesis/degradation</keyword>
<dbReference type="InterPro" id="IPR025295">
    <property type="entry name" value="eCIS_core_dom"/>
</dbReference>
<evidence type="ECO:0000259" key="8">
    <source>
        <dbReference type="Pfam" id="PF13699"/>
    </source>
</evidence>
<evidence type="ECO:0000256" key="4">
    <source>
        <dbReference type="ARBA" id="ARBA00022984"/>
    </source>
</evidence>
<dbReference type="CDD" id="cd16913">
    <property type="entry name" value="YkuD_like"/>
    <property type="match status" value="1"/>
</dbReference>
<name>A0ABW7Q8S5_9MICO</name>
<dbReference type="SUPFAM" id="SSF141523">
    <property type="entry name" value="L,D-transpeptidase catalytic domain-like"/>
    <property type="match status" value="1"/>
</dbReference>
<dbReference type="RefSeq" id="WP_397556706.1">
    <property type="nucleotide sequence ID" value="NZ_JBIQWL010000004.1"/>
</dbReference>
<keyword evidence="10" id="KW-1185">Reference proteome</keyword>
<gene>
    <name evidence="9" type="ORF">ACH3VR_12860</name>
</gene>
<feature type="region of interest" description="Disordered" evidence="6">
    <location>
        <begin position="1"/>
        <end position="73"/>
    </location>
</feature>
<feature type="compositionally biased region" description="Basic and acidic residues" evidence="6">
    <location>
        <begin position="19"/>
        <end position="35"/>
    </location>
</feature>
<dbReference type="Pfam" id="PF03734">
    <property type="entry name" value="YkuD"/>
    <property type="match status" value="1"/>
</dbReference>
<evidence type="ECO:0000256" key="3">
    <source>
        <dbReference type="ARBA" id="ARBA00022960"/>
    </source>
</evidence>
<dbReference type="InterPro" id="IPR038063">
    <property type="entry name" value="Transpep_catalytic_dom"/>
</dbReference>
<feature type="compositionally biased region" description="Basic residues" evidence="6">
    <location>
        <begin position="1"/>
        <end position="12"/>
    </location>
</feature>
<keyword evidence="3" id="KW-0133">Cell shape</keyword>
<keyword evidence="4" id="KW-0573">Peptidoglycan synthesis</keyword>
<evidence type="ECO:0000256" key="6">
    <source>
        <dbReference type="SAM" id="MobiDB-lite"/>
    </source>
</evidence>
<feature type="domain" description="L,D-TPase catalytic" evidence="7">
    <location>
        <begin position="227"/>
        <end position="325"/>
    </location>
</feature>
<comment type="caution">
    <text evidence="9">The sequence shown here is derived from an EMBL/GenBank/DDBJ whole genome shotgun (WGS) entry which is preliminary data.</text>
</comment>
<evidence type="ECO:0000313" key="10">
    <source>
        <dbReference type="Proteomes" id="UP001610861"/>
    </source>
</evidence>
<sequence>MPRTRARAHRLAARPSLVLDDHEGAAERSAHEAGRQVEAGRLSRSLSGVPSPSSEPAPSSVREVLREPGRPLASADRAEWEHRFGADLGTVRIHDGVRAARSARDVDATAFAVGRHVVLGAPTSSSRFGRHLLAHELAHVVSTPEPAAVVHRYRPMGSFAFGERDTKALVEQPFDVKADKEKKPWIQLVEVEFTGTKTDANGAVFSTGTATVSYYANAVKLPGFVLSISGGSAGMRTDAGSFTVQRIEGFGYNSGSASGTPGVDFNWSDREGPNKRYTKKDSTGFRAANMSFAVFYNGGEALHAGPLDLTSHGCVHIDWNNEDAIKQLNYHSVIGLTKVKVTYKGP</sequence>
<evidence type="ECO:0000259" key="7">
    <source>
        <dbReference type="Pfam" id="PF03734"/>
    </source>
</evidence>
<dbReference type="Gene3D" id="2.40.440.10">
    <property type="entry name" value="L,D-transpeptidase catalytic domain-like"/>
    <property type="match status" value="1"/>
</dbReference>
<dbReference type="InterPro" id="IPR005490">
    <property type="entry name" value="LD_TPept_cat_dom"/>
</dbReference>
<feature type="compositionally biased region" description="Low complexity" evidence="6">
    <location>
        <begin position="40"/>
        <end position="60"/>
    </location>
</feature>
<keyword evidence="2" id="KW-0808">Transferase</keyword>
<evidence type="ECO:0000313" key="9">
    <source>
        <dbReference type="EMBL" id="MFH8251254.1"/>
    </source>
</evidence>
<dbReference type="Pfam" id="PF13699">
    <property type="entry name" value="eCIS_core"/>
    <property type="match status" value="1"/>
</dbReference>
<accession>A0ABW7Q8S5</accession>
<reference evidence="9 10" key="1">
    <citation type="submission" date="2024-09" db="EMBL/GenBank/DDBJ databases">
        <authorList>
            <person name="Pan X."/>
        </authorList>
    </citation>
    <scope>NUCLEOTIDE SEQUENCE [LARGE SCALE GENOMIC DNA]</scope>
    <source>
        <strain evidence="9 10">B2969</strain>
    </source>
</reference>
<protein>
    <submittedName>
        <fullName evidence="9">DUF4157 domain-containing protein</fullName>
    </submittedName>
</protein>
<evidence type="ECO:0000256" key="2">
    <source>
        <dbReference type="ARBA" id="ARBA00022679"/>
    </source>
</evidence>
<dbReference type="EMBL" id="JBIQWL010000004">
    <property type="protein sequence ID" value="MFH8251254.1"/>
    <property type="molecule type" value="Genomic_DNA"/>
</dbReference>
<feature type="domain" description="eCIS core" evidence="8">
    <location>
        <begin position="71"/>
        <end position="143"/>
    </location>
</feature>